<proteinExistence type="predicted"/>
<dbReference type="RefSeq" id="WP_046158619.1">
    <property type="nucleotide sequence ID" value="NZ_CP017707.1"/>
</dbReference>
<sequence length="247" mass="26128">MVRSLLIRGMIAGFLASLLAFGFAKIVGEPQVEGAIAFEEKMELAKSGGHQHDEMPELVSRGVQSGIGLFVGVGVFGTAVGGLFALAFAFVYGRIGALRARALSAQMALLGFISFALVPFLKYPPNPPAVGDPGTIGSRTALFFGMIAVSLAALAIAVFLARRLIARFGTWDATLIAGAAFIALVIVAQALLPEVNEIPEQFSAVLLWRFRMASFGIQAILWAGLGVAFGSLVERLLEDRRGAFQIS</sequence>
<dbReference type="Proteomes" id="UP000178776">
    <property type="component" value="Chromosome"/>
</dbReference>
<reference evidence="2 3" key="1">
    <citation type="submission" date="2016-10" db="EMBL/GenBank/DDBJ databases">
        <title>Chromobacterium muskegensis sp. nov., an insecticidal bacterium isolated from Sphagnum bogs.</title>
        <authorList>
            <person name="Sparks M.E."/>
            <person name="Blackburn M.B."/>
            <person name="Gundersen-Rindal D.E."/>
            <person name="Mitchell A."/>
            <person name="Farrar R."/>
            <person name="Kuhar D."/>
        </authorList>
    </citation>
    <scope>NUCLEOTIDE SEQUENCE [LARGE SCALE GENOMIC DNA]</scope>
    <source>
        <strain evidence="2 3">21-1</strain>
    </source>
</reference>
<feature type="transmembrane region" description="Helical" evidence="1">
    <location>
        <begin position="212"/>
        <end position="233"/>
    </location>
</feature>
<dbReference type="AlphaFoldDB" id="A0A1D9LGI3"/>
<feature type="transmembrane region" description="Helical" evidence="1">
    <location>
        <begin position="103"/>
        <end position="121"/>
    </location>
</feature>
<evidence type="ECO:0008006" key="4">
    <source>
        <dbReference type="Google" id="ProtNLM"/>
    </source>
</evidence>
<organism evidence="2 3">
    <name type="scientific">Chromobacterium vaccinii</name>
    <dbReference type="NCBI Taxonomy" id="1108595"/>
    <lineage>
        <taxon>Bacteria</taxon>
        <taxon>Pseudomonadati</taxon>
        <taxon>Pseudomonadota</taxon>
        <taxon>Betaproteobacteria</taxon>
        <taxon>Neisseriales</taxon>
        <taxon>Chromobacteriaceae</taxon>
        <taxon>Chromobacterium</taxon>
    </lineage>
</organism>
<gene>
    <name evidence="2" type="ORF">BKX93_10460</name>
</gene>
<dbReference type="STRING" id="1108595.BKX93_10460"/>
<dbReference type="EMBL" id="CP017707">
    <property type="protein sequence ID" value="AOZ50377.1"/>
    <property type="molecule type" value="Genomic_DNA"/>
</dbReference>
<feature type="transmembrane region" description="Helical" evidence="1">
    <location>
        <begin position="173"/>
        <end position="192"/>
    </location>
</feature>
<keyword evidence="1" id="KW-0812">Transmembrane</keyword>
<dbReference type="Pfam" id="PF09490">
    <property type="entry name" value="CbtA"/>
    <property type="match status" value="1"/>
</dbReference>
<dbReference type="GeneID" id="68841640"/>
<feature type="transmembrane region" description="Helical" evidence="1">
    <location>
        <begin position="67"/>
        <end position="91"/>
    </location>
</feature>
<dbReference type="KEGG" id="cvc:BKX93_10460"/>
<evidence type="ECO:0000313" key="3">
    <source>
        <dbReference type="Proteomes" id="UP000178776"/>
    </source>
</evidence>
<evidence type="ECO:0000256" key="1">
    <source>
        <dbReference type="SAM" id="Phobius"/>
    </source>
</evidence>
<name>A0A1D9LGI3_9NEIS</name>
<protein>
    <recommendedName>
        <fullName evidence="4">Cobalt transporter</fullName>
    </recommendedName>
</protein>
<accession>A0A1D9LGI3</accession>
<dbReference type="InterPro" id="IPR012666">
    <property type="entry name" value="CbtA_put"/>
</dbReference>
<keyword evidence="1" id="KW-1133">Transmembrane helix</keyword>
<evidence type="ECO:0000313" key="2">
    <source>
        <dbReference type="EMBL" id="AOZ50377.1"/>
    </source>
</evidence>
<keyword evidence="1" id="KW-0472">Membrane</keyword>
<feature type="transmembrane region" description="Helical" evidence="1">
    <location>
        <begin position="141"/>
        <end position="161"/>
    </location>
</feature>